<comment type="caution">
    <text evidence="1">The sequence shown here is derived from an EMBL/GenBank/DDBJ whole genome shotgun (WGS) entry which is preliminary data.</text>
</comment>
<dbReference type="EMBL" id="CM047898">
    <property type="protein sequence ID" value="KAJ0105421.1"/>
    <property type="molecule type" value="Genomic_DNA"/>
</dbReference>
<organism evidence="1 2">
    <name type="scientific">Pistacia atlantica</name>
    <dbReference type="NCBI Taxonomy" id="434234"/>
    <lineage>
        <taxon>Eukaryota</taxon>
        <taxon>Viridiplantae</taxon>
        <taxon>Streptophyta</taxon>
        <taxon>Embryophyta</taxon>
        <taxon>Tracheophyta</taxon>
        <taxon>Spermatophyta</taxon>
        <taxon>Magnoliopsida</taxon>
        <taxon>eudicotyledons</taxon>
        <taxon>Gunneridae</taxon>
        <taxon>Pentapetalae</taxon>
        <taxon>rosids</taxon>
        <taxon>malvids</taxon>
        <taxon>Sapindales</taxon>
        <taxon>Anacardiaceae</taxon>
        <taxon>Pistacia</taxon>
    </lineage>
</organism>
<evidence type="ECO:0000313" key="1">
    <source>
        <dbReference type="EMBL" id="KAJ0105421.1"/>
    </source>
</evidence>
<keyword evidence="2" id="KW-1185">Reference proteome</keyword>
<protein>
    <submittedName>
        <fullName evidence="1">Uncharacterized protein</fullName>
    </submittedName>
</protein>
<evidence type="ECO:0000313" key="2">
    <source>
        <dbReference type="Proteomes" id="UP001164250"/>
    </source>
</evidence>
<reference evidence="2" key="1">
    <citation type="journal article" date="2023" name="G3 (Bethesda)">
        <title>Genome assembly and association tests identify interacting loci associated with vigor, precocity, and sex in interspecific pistachio rootstocks.</title>
        <authorList>
            <person name="Palmer W."/>
            <person name="Jacygrad E."/>
            <person name="Sagayaradj S."/>
            <person name="Cavanaugh K."/>
            <person name="Han R."/>
            <person name="Bertier L."/>
            <person name="Beede B."/>
            <person name="Kafkas S."/>
            <person name="Golino D."/>
            <person name="Preece J."/>
            <person name="Michelmore R."/>
        </authorList>
    </citation>
    <scope>NUCLEOTIDE SEQUENCE [LARGE SCALE GENOMIC DNA]</scope>
</reference>
<sequence>MESMESLNDTNARNGTRALQLARSSSCAEKGTMVNGIGRQSQVGHSSPSENVPLLGANDCRKNMSRSIPSRREGPVNGMVHSIVLG</sequence>
<accession>A0ACC1C0A9</accession>
<dbReference type="Proteomes" id="UP001164250">
    <property type="component" value="Chromosome 2"/>
</dbReference>
<name>A0ACC1C0A9_9ROSI</name>
<proteinExistence type="predicted"/>
<gene>
    <name evidence="1" type="ORF">Patl1_18240</name>
</gene>